<accession>A0ABQ9J9X4</accession>
<evidence type="ECO:0000313" key="1">
    <source>
        <dbReference type="EMBL" id="KAJ8974971.1"/>
    </source>
</evidence>
<protein>
    <submittedName>
        <fullName evidence="1">Uncharacterized protein</fullName>
    </submittedName>
</protein>
<name>A0ABQ9J9X4_9CUCU</name>
<dbReference type="Proteomes" id="UP001162164">
    <property type="component" value="Unassembled WGS sequence"/>
</dbReference>
<proteinExistence type="predicted"/>
<comment type="caution">
    <text evidence="1">The sequence shown here is derived from an EMBL/GenBank/DDBJ whole genome shotgun (WGS) entry which is preliminary data.</text>
</comment>
<organism evidence="1 2">
    <name type="scientific">Molorchus minor</name>
    <dbReference type="NCBI Taxonomy" id="1323400"/>
    <lineage>
        <taxon>Eukaryota</taxon>
        <taxon>Metazoa</taxon>
        <taxon>Ecdysozoa</taxon>
        <taxon>Arthropoda</taxon>
        <taxon>Hexapoda</taxon>
        <taxon>Insecta</taxon>
        <taxon>Pterygota</taxon>
        <taxon>Neoptera</taxon>
        <taxon>Endopterygota</taxon>
        <taxon>Coleoptera</taxon>
        <taxon>Polyphaga</taxon>
        <taxon>Cucujiformia</taxon>
        <taxon>Chrysomeloidea</taxon>
        <taxon>Cerambycidae</taxon>
        <taxon>Lamiinae</taxon>
        <taxon>Monochamini</taxon>
        <taxon>Molorchus</taxon>
    </lineage>
</organism>
<dbReference type="EMBL" id="JAPWTJ010000899">
    <property type="protein sequence ID" value="KAJ8974971.1"/>
    <property type="molecule type" value="Genomic_DNA"/>
</dbReference>
<sequence>MWNNIGLPTVLDAENYIVSFDGDDFDNIPINRPTATNTTEVALARGYVTPNDFKAIPNINNQ</sequence>
<evidence type="ECO:0000313" key="2">
    <source>
        <dbReference type="Proteomes" id="UP001162164"/>
    </source>
</evidence>
<gene>
    <name evidence="1" type="ORF">NQ317_004808</name>
</gene>
<keyword evidence="2" id="KW-1185">Reference proteome</keyword>
<reference evidence="1" key="1">
    <citation type="journal article" date="2023" name="Insect Mol. Biol.">
        <title>Genome sequencing provides insights into the evolution of gene families encoding plant cell wall-degrading enzymes in longhorned beetles.</title>
        <authorList>
            <person name="Shin N.R."/>
            <person name="Okamura Y."/>
            <person name="Kirsch R."/>
            <person name="Pauchet Y."/>
        </authorList>
    </citation>
    <scope>NUCLEOTIDE SEQUENCE</scope>
    <source>
        <strain evidence="1">MMC_N1</strain>
    </source>
</reference>